<evidence type="ECO:0000256" key="12">
    <source>
        <dbReference type="SAM" id="SignalP"/>
    </source>
</evidence>
<evidence type="ECO:0000256" key="7">
    <source>
        <dbReference type="ARBA" id="ARBA00023114"/>
    </source>
</evidence>
<evidence type="ECO:0000256" key="2">
    <source>
        <dbReference type="ARBA" id="ARBA00005710"/>
    </source>
</evidence>
<evidence type="ECO:0000313" key="14">
    <source>
        <dbReference type="EMBL" id="MFC3912888.1"/>
    </source>
</evidence>
<dbReference type="InterPro" id="IPR006664">
    <property type="entry name" value="OMP_bac"/>
</dbReference>
<feature type="signal peptide" evidence="12">
    <location>
        <begin position="1"/>
        <end position="21"/>
    </location>
</feature>
<keyword evidence="7" id="KW-0626">Porin</keyword>
<dbReference type="Gene3D" id="3.30.1330.60">
    <property type="entry name" value="OmpA-like domain"/>
    <property type="match status" value="1"/>
</dbReference>
<keyword evidence="6" id="KW-0406">Ion transport</keyword>
<evidence type="ECO:0000256" key="1">
    <source>
        <dbReference type="ARBA" id="ARBA00004571"/>
    </source>
</evidence>
<evidence type="ECO:0000256" key="9">
    <source>
        <dbReference type="ARBA" id="ARBA00023157"/>
    </source>
</evidence>
<keyword evidence="10" id="KW-0998">Cell outer membrane</keyword>
<evidence type="ECO:0000259" key="13">
    <source>
        <dbReference type="PROSITE" id="PS51123"/>
    </source>
</evidence>
<feature type="domain" description="OmpA-like" evidence="13">
    <location>
        <begin position="214"/>
        <end position="341"/>
    </location>
</feature>
<evidence type="ECO:0000256" key="6">
    <source>
        <dbReference type="ARBA" id="ARBA00023065"/>
    </source>
</evidence>
<dbReference type="Gene3D" id="2.40.160.20">
    <property type="match status" value="1"/>
</dbReference>
<keyword evidence="9" id="KW-1015">Disulfide bond</keyword>
<dbReference type="PROSITE" id="PS01068">
    <property type="entry name" value="OMPA_1"/>
    <property type="match status" value="1"/>
</dbReference>
<keyword evidence="8 11" id="KW-0472">Membrane</keyword>
<name>A0ABV8CL97_9GAMM</name>
<comment type="subcellular location">
    <subcellularLocation>
        <location evidence="1">Cell outer membrane</location>
        <topology evidence="1">Multi-pass membrane protein</topology>
    </subcellularLocation>
</comment>
<dbReference type="RefSeq" id="WP_377151099.1">
    <property type="nucleotide sequence ID" value="NZ_JBHSAF010000003.1"/>
</dbReference>
<evidence type="ECO:0000256" key="11">
    <source>
        <dbReference type="PROSITE-ProRule" id="PRU00473"/>
    </source>
</evidence>
<keyword evidence="3" id="KW-0813">Transport</keyword>
<dbReference type="InterPro" id="IPR011250">
    <property type="entry name" value="OMP/PagP_B-barrel"/>
</dbReference>
<comment type="caution">
    <text evidence="14">The sequence shown here is derived from an EMBL/GenBank/DDBJ whole genome shotgun (WGS) entry which is preliminary data.</text>
</comment>
<evidence type="ECO:0000256" key="4">
    <source>
        <dbReference type="ARBA" id="ARBA00022452"/>
    </source>
</evidence>
<dbReference type="NCBIfam" id="NF008071">
    <property type="entry name" value="PRK10808.1"/>
    <property type="match status" value="1"/>
</dbReference>
<dbReference type="InterPro" id="IPR050330">
    <property type="entry name" value="Bact_OuterMem_StrucFunc"/>
</dbReference>
<protein>
    <submittedName>
        <fullName evidence="14">Porin OmpA</fullName>
    </submittedName>
</protein>
<dbReference type="EMBL" id="JBHSAF010000003">
    <property type="protein sequence ID" value="MFC3912888.1"/>
    <property type="molecule type" value="Genomic_DNA"/>
</dbReference>
<keyword evidence="5" id="KW-0812">Transmembrane</keyword>
<dbReference type="SUPFAM" id="SSF56925">
    <property type="entry name" value="OMPA-like"/>
    <property type="match status" value="1"/>
</dbReference>
<feature type="chain" id="PRO_5045455947" evidence="12">
    <location>
        <begin position="22"/>
        <end position="345"/>
    </location>
</feature>
<dbReference type="Pfam" id="PF01389">
    <property type="entry name" value="OmpA_membrane"/>
    <property type="match status" value="1"/>
</dbReference>
<gene>
    <name evidence="14" type="primary">ompA</name>
    <name evidence="14" type="ORF">ACFOSS_05350</name>
</gene>
<dbReference type="InterPro" id="IPR036737">
    <property type="entry name" value="OmpA-like_sf"/>
</dbReference>
<dbReference type="InterPro" id="IPR006690">
    <property type="entry name" value="OMPA-like_CS"/>
</dbReference>
<comment type="similarity">
    <text evidence="2">Belongs to the outer membrane OOP (TC 1.B.6) superfamily. OmpA family.</text>
</comment>
<evidence type="ECO:0000256" key="8">
    <source>
        <dbReference type="ARBA" id="ARBA00023136"/>
    </source>
</evidence>
<keyword evidence="15" id="KW-1185">Reference proteome</keyword>
<evidence type="ECO:0000313" key="15">
    <source>
        <dbReference type="Proteomes" id="UP001595692"/>
    </source>
</evidence>
<keyword evidence="12" id="KW-0732">Signal</keyword>
<dbReference type="PANTHER" id="PTHR30329:SF21">
    <property type="entry name" value="LIPOPROTEIN YIAD-RELATED"/>
    <property type="match status" value="1"/>
</dbReference>
<reference evidence="15" key="1">
    <citation type="journal article" date="2019" name="Int. J. Syst. Evol. Microbiol.">
        <title>The Global Catalogue of Microorganisms (GCM) 10K type strain sequencing project: providing services to taxonomists for standard genome sequencing and annotation.</title>
        <authorList>
            <consortium name="The Broad Institute Genomics Platform"/>
            <consortium name="The Broad Institute Genome Sequencing Center for Infectious Disease"/>
            <person name="Wu L."/>
            <person name="Ma J."/>
        </authorList>
    </citation>
    <scope>NUCLEOTIDE SEQUENCE [LARGE SCALE GENOMIC DNA]</scope>
    <source>
        <strain evidence="15">CCUG 54939</strain>
    </source>
</reference>
<organism evidence="14 15">
    <name type="scientific">Pseudaeromonas sharmana</name>
    <dbReference type="NCBI Taxonomy" id="328412"/>
    <lineage>
        <taxon>Bacteria</taxon>
        <taxon>Pseudomonadati</taxon>
        <taxon>Pseudomonadota</taxon>
        <taxon>Gammaproteobacteria</taxon>
        <taxon>Aeromonadales</taxon>
        <taxon>Aeromonadaceae</taxon>
        <taxon>Pseudaeromonas</taxon>
    </lineage>
</organism>
<dbReference type="Pfam" id="PF00691">
    <property type="entry name" value="OmpA"/>
    <property type="match status" value="1"/>
</dbReference>
<dbReference type="InterPro" id="IPR000498">
    <property type="entry name" value="OmpA-like_TM_dom"/>
</dbReference>
<dbReference type="CDD" id="cd07185">
    <property type="entry name" value="OmpA_C-like"/>
    <property type="match status" value="1"/>
</dbReference>
<evidence type="ECO:0000256" key="10">
    <source>
        <dbReference type="ARBA" id="ARBA00023237"/>
    </source>
</evidence>
<evidence type="ECO:0000256" key="5">
    <source>
        <dbReference type="ARBA" id="ARBA00022692"/>
    </source>
</evidence>
<accession>A0ABV8CL97</accession>
<dbReference type="SUPFAM" id="SSF103088">
    <property type="entry name" value="OmpA-like"/>
    <property type="match status" value="1"/>
</dbReference>
<proteinExistence type="inferred from homology"/>
<dbReference type="PRINTS" id="PR01021">
    <property type="entry name" value="OMPADOMAIN"/>
</dbReference>
<dbReference type="PROSITE" id="PS51123">
    <property type="entry name" value="OMPA_2"/>
    <property type="match status" value="1"/>
</dbReference>
<dbReference type="PRINTS" id="PR01022">
    <property type="entry name" value="OUTRMMBRANEA"/>
</dbReference>
<evidence type="ECO:0000256" key="3">
    <source>
        <dbReference type="ARBA" id="ARBA00022448"/>
    </source>
</evidence>
<keyword evidence="4" id="KW-1134">Transmembrane beta strand</keyword>
<dbReference type="InterPro" id="IPR002368">
    <property type="entry name" value="OmpA"/>
</dbReference>
<sequence>MKKTAIAVAISGLFMVAGAQAAPQDNTWYAGGKLGWSNFQVSKDDVSSTLNTYDVTRHDDVGGGVYGGYQFNNWFGIEAGYDYLGKMDFDSSAGAGDLQSQGLQLAAKLSYNLGAADIYGKVGGFGYHTKSLGESDDGVAPLLAFGTEYAINRDWAARFEYQWVSKIGDKEDLGFEPDNGLLSVGVNYRFGQQAPAVAPAPAPEPAPAPAPVTVTKEFSLSSDVLFDFNKATLKPAGVEALDGLYGQIKAETPKDGSALVIGYTDRIGSDQYNQALSEKRAKTVADYLVGKGIPADKISTQGRGEADPVTGTQCDGVKGKKKLISCLAPDRRVTIQVTGVKEVTE</sequence>
<dbReference type="Proteomes" id="UP001595692">
    <property type="component" value="Unassembled WGS sequence"/>
</dbReference>
<dbReference type="PANTHER" id="PTHR30329">
    <property type="entry name" value="STATOR ELEMENT OF FLAGELLAR MOTOR COMPLEX"/>
    <property type="match status" value="1"/>
</dbReference>
<dbReference type="InterPro" id="IPR006665">
    <property type="entry name" value="OmpA-like"/>
</dbReference>